<dbReference type="KEGG" id="hch:HCH_05763"/>
<accession>Q2SAB0</accession>
<dbReference type="HOGENOM" id="CLU_2879628_0_0_6"/>
<dbReference type="RefSeq" id="WP_011399473.1">
    <property type="nucleotide sequence ID" value="NC_007645.1"/>
</dbReference>
<sequence length="63" mass="7024">MGRLRRRNVGGAQRFAVQTHFFAVIMHLFQKAPAAAAPTPRRRNAGLTQPAAKYFTTINQADK</sequence>
<name>Q2SAB0_HAHCH</name>
<gene>
    <name evidence="1" type="ordered locus">HCH_05763</name>
</gene>
<keyword evidence="2" id="KW-1185">Reference proteome</keyword>
<protein>
    <submittedName>
        <fullName evidence="1">Uncharacterized protein</fullName>
    </submittedName>
</protein>
<dbReference type="AlphaFoldDB" id="Q2SAB0"/>
<evidence type="ECO:0000313" key="1">
    <source>
        <dbReference type="EMBL" id="ABC32414.1"/>
    </source>
</evidence>
<dbReference type="STRING" id="349521.HCH_05763"/>
<evidence type="ECO:0000313" key="2">
    <source>
        <dbReference type="Proteomes" id="UP000000238"/>
    </source>
</evidence>
<proteinExistence type="predicted"/>
<organism evidence="1 2">
    <name type="scientific">Hahella chejuensis (strain KCTC 2396)</name>
    <dbReference type="NCBI Taxonomy" id="349521"/>
    <lineage>
        <taxon>Bacteria</taxon>
        <taxon>Pseudomonadati</taxon>
        <taxon>Pseudomonadota</taxon>
        <taxon>Gammaproteobacteria</taxon>
        <taxon>Oceanospirillales</taxon>
        <taxon>Hahellaceae</taxon>
        <taxon>Hahella</taxon>
    </lineage>
</organism>
<dbReference type="EMBL" id="CP000155">
    <property type="protein sequence ID" value="ABC32414.1"/>
    <property type="molecule type" value="Genomic_DNA"/>
</dbReference>
<reference evidence="1 2" key="1">
    <citation type="journal article" date="2005" name="Nucleic Acids Res.">
        <title>Genomic blueprint of Hahella chejuensis, a marine microbe producing an algicidal agent.</title>
        <authorList>
            <person name="Jeong H."/>
            <person name="Yim J.H."/>
            <person name="Lee C."/>
            <person name="Choi S.-H."/>
            <person name="Park Y.K."/>
            <person name="Yoon S.H."/>
            <person name="Hur C.-G."/>
            <person name="Kang H.-Y."/>
            <person name="Kim D."/>
            <person name="Lee H.H."/>
            <person name="Park K.H."/>
            <person name="Park S.-H."/>
            <person name="Park H.-S."/>
            <person name="Lee H.K."/>
            <person name="Oh T.K."/>
            <person name="Kim J.F."/>
        </authorList>
    </citation>
    <scope>NUCLEOTIDE SEQUENCE [LARGE SCALE GENOMIC DNA]</scope>
    <source>
        <strain evidence="1 2">KCTC 2396</strain>
    </source>
</reference>
<dbReference type="Proteomes" id="UP000000238">
    <property type="component" value="Chromosome"/>
</dbReference>